<dbReference type="Pfam" id="PF02780">
    <property type="entry name" value="Transketolase_C"/>
    <property type="match status" value="1"/>
</dbReference>
<dbReference type="SMART" id="SM00861">
    <property type="entry name" value="Transket_pyr"/>
    <property type="match status" value="1"/>
</dbReference>
<evidence type="ECO:0000313" key="7">
    <source>
        <dbReference type="Proteomes" id="UP000177982"/>
    </source>
</evidence>
<dbReference type="Gene3D" id="3.40.50.970">
    <property type="match status" value="1"/>
</dbReference>
<accession>A0A1G2KY53</accession>
<dbReference type="Proteomes" id="UP000177982">
    <property type="component" value="Unassembled WGS sequence"/>
</dbReference>
<proteinExistence type="inferred from homology"/>
<gene>
    <name evidence="6" type="ORF">A2934_04745</name>
</gene>
<dbReference type="PANTHER" id="PTHR43825:SF1">
    <property type="entry name" value="TRANSKETOLASE-LIKE PYRIMIDINE-BINDING DOMAIN-CONTAINING PROTEIN"/>
    <property type="match status" value="1"/>
</dbReference>
<dbReference type="InterPro" id="IPR020826">
    <property type="entry name" value="Transketolase_BS"/>
</dbReference>
<dbReference type="AlphaFoldDB" id="A0A1G2KY53"/>
<organism evidence="6 7">
    <name type="scientific">Candidatus Sungbacteria bacterium RIFCSPLOWO2_01_FULL_47_10</name>
    <dbReference type="NCBI Taxonomy" id="1802276"/>
    <lineage>
        <taxon>Bacteria</taxon>
        <taxon>Candidatus Sungiibacteriota</taxon>
    </lineage>
</organism>
<evidence type="ECO:0000313" key="6">
    <source>
        <dbReference type="EMBL" id="OHA04386.1"/>
    </source>
</evidence>
<dbReference type="PROSITE" id="PS00802">
    <property type="entry name" value="TRANSKETOLASE_2"/>
    <property type="match status" value="1"/>
</dbReference>
<reference evidence="6 7" key="1">
    <citation type="journal article" date="2016" name="Nat. Commun.">
        <title>Thousands of microbial genomes shed light on interconnected biogeochemical processes in an aquifer system.</title>
        <authorList>
            <person name="Anantharaman K."/>
            <person name="Brown C.T."/>
            <person name="Hug L.A."/>
            <person name="Sharon I."/>
            <person name="Castelle C.J."/>
            <person name="Probst A.J."/>
            <person name="Thomas B.C."/>
            <person name="Singh A."/>
            <person name="Wilkins M.J."/>
            <person name="Karaoz U."/>
            <person name="Brodie E.L."/>
            <person name="Williams K.H."/>
            <person name="Hubbard S.S."/>
            <person name="Banfield J.F."/>
        </authorList>
    </citation>
    <scope>NUCLEOTIDE SEQUENCE [LARGE SCALE GENOMIC DNA]</scope>
</reference>
<evidence type="ECO:0000256" key="1">
    <source>
        <dbReference type="ARBA" id="ARBA00001964"/>
    </source>
</evidence>
<keyword evidence="4" id="KW-0786">Thiamine pyrophosphate</keyword>
<comment type="similarity">
    <text evidence="2">Belongs to the transketolase family.</text>
</comment>
<evidence type="ECO:0000256" key="3">
    <source>
        <dbReference type="ARBA" id="ARBA00022679"/>
    </source>
</evidence>
<sequence length="331" mass="35734">MKLVENILDLNTLEQKPTRNGFGEGLVFAADENRNVVGLCADLTESTRMELFRNKYPERFIEMGVAEQNLASVASGLSAVGKIPYITSYAMFSPGRNWEQIRTTVCYNNQNVKIIGSHAGVSVGPDGATHQAIEDIAIMRPIANMTVFAPCDVHEGKKAAVAVSKVYGPAYIRYTREKTPVLTTEATPFEIGRAYAFWLEPDGKKPDVAIIACGPLVHNAILAAAELEKEGIGVRVINNPSIKPMDEETLIGAAKDAGAVVTVEEHQIQGGMGSAVAEVLARNCPVPVEFIGVQNRFGESGNPNELIEAFGMGVSHIVDAVRTVLRRKKGL</sequence>
<dbReference type="GO" id="GO:0016740">
    <property type="term" value="F:transferase activity"/>
    <property type="evidence" value="ECO:0007669"/>
    <property type="project" value="UniProtKB-KW"/>
</dbReference>
<dbReference type="InterPro" id="IPR033248">
    <property type="entry name" value="Transketolase_C"/>
</dbReference>
<dbReference type="InterPro" id="IPR005475">
    <property type="entry name" value="Transketolase-like_Pyr-bd"/>
</dbReference>
<evidence type="ECO:0000256" key="2">
    <source>
        <dbReference type="ARBA" id="ARBA00007131"/>
    </source>
</evidence>
<comment type="caution">
    <text evidence="6">The sequence shown here is derived from an EMBL/GenBank/DDBJ whole genome shotgun (WGS) entry which is preliminary data.</text>
</comment>
<dbReference type="InterPro" id="IPR029061">
    <property type="entry name" value="THDP-binding"/>
</dbReference>
<dbReference type="Gene3D" id="3.40.50.920">
    <property type="match status" value="1"/>
</dbReference>
<dbReference type="SUPFAM" id="SSF52922">
    <property type="entry name" value="TK C-terminal domain-like"/>
    <property type="match status" value="1"/>
</dbReference>
<dbReference type="InterPro" id="IPR009014">
    <property type="entry name" value="Transketo_C/PFOR_II"/>
</dbReference>
<evidence type="ECO:0000259" key="5">
    <source>
        <dbReference type="SMART" id="SM00861"/>
    </source>
</evidence>
<dbReference type="Pfam" id="PF02779">
    <property type="entry name" value="Transket_pyr"/>
    <property type="match status" value="1"/>
</dbReference>
<dbReference type="InterPro" id="IPR051157">
    <property type="entry name" value="PDH/Transketolase"/>
</dbReference>
<keyword evidence="3" id="KW-0808">Transferase</keyword>
<comment type="cofactor">
    <cofactor evidence="1">
        <name>thiamine diphosphate</name>
        <dbReference type="ChEBI" id="CHEBI:58937"/>
    </cofactor>
</comment>
<evidence type="ECO:0000256" key="4">
    <source>
        <dbReference type="ARBA" id="ARBA00023052"/>
    </source>
</evidence>
<protein>
    <submittedName>
        <fullName evidence="6">Transketolase</fullName>
    </submittedName>
</protein>
<dbReference type="SUPFAM" id="SSF52518">
    <property type="entry name" value="Thiamin diphosphate-binding fold (THDP-binding)"/>
    <property type="match status" value="1"/>
</dbReference>
<feature type="domain" description="Transketolase-like pyrimidine-binding" evidence="5">
    <location>
        <begin position="16"/>
        <end position="181"/>
    </location>
</feature>
<name>A0A1G2KY53_9BACT</name>
<dbReference type="FunFam" id="3.40.50.970:FF:000129">
    <property type="entry name" value="Transketolase"/>
    <property type="match status" value="1"/>
</dbReference>
<dbReference type="EMBL" id="MHQO01000081">
    <property type="protein sequence ID" value="OHA04386.1"/>
    <property type="molecule type" value="Genomic_DNA"/>
</dbReference>
<dbReference type="PANTHER" id="PTHR43825">
    <property type="entry name" value="PYRUVATE DEHYDROGENASE E1 COMPONENT"/>
    <property type="match status" value="1"/>
</dbReference>
<dbReference type="CDD" id="cd07033">
    <property type="entry name" value="TPP_PYR_DXS_TK_like"/>
    <property type="match status" value="1"/>
</dbReference>